<comment type="similarity">
    <text evidence="11">Belongs to the ligand-gated ion channel (TC 1.A.9) family.</text>
</comment>
<keyword evidence="4" id="KW-1003">Cell membrane</keyword>
<keyword evidence="7 11" id="KW-1133">Transmembrane helix</keyword>
<keyword evidence="10 11" id="KW-0407">Ion channel</keyword>
<dbReference type="InterPro" id="IPR036734">
    <property type="entry name" value="Neur_chan_lig-bd_sf"/>
</dbReference>
<keyword evidence="3 11" id="KW-0813">Transport</keyword>
<dbReference type="PROSITE" id="PS00236">
    <property type="entry name" value="NEUROTR_ION_CHANNEL"/>
    <property type="match status" value="1"/>
</dbReference>
<dbReference type="EMBL" id="CALNXI010001594">
    <property type="protein sequence ID" value="CAH3172892.1"/>
    <property type="molecule type" value="Genomic_DNA"/>
</dbReference>
<dbReference type="SUPFAM" id="SSF63712">
    <property type="entry name" value="Nicotinic receptor ligand binding domain-like"/>
    <property type="match status" value="1"/>
</dbReference>
<evidence type="ECO:0000313" key="15">
    <source>
        <dbReference type="Proteomes" id="UP001159427"/>
    </source>
</evidence>
<organism evidence="14 15">
    <name type="scientific">Porites evermanni</name>
    <dbReference type="NCBI Taxonomy" id="104178"/>
    <lineage>
        <taxon>Eukaryota</taxon>
        <taxon>Metazoa</taxon>
        <taxon>Cnidaria</taxon>
        <taxon>Anthozoa</taxon>
        <taxon>Hexacorallia</taxon>
        <taxon>Scleractinia</taxon>
        <taxon>Fungiina</taxon>
        <taxon>Poritidae</taxon>
        <taxon>Porites</taxon>
    </lineage>
</organism>
<evidence type="ECO:0000256" key="6">
    <source>
        <dbReference type="ARBA" id="ARBA00022729"/>
    </source>
</evidence>
<keyword evidence="5 11" id="KW-0812">Transmembrane</keyword>
<dbReference type="Pfam" id="PF02932">
    <property type="entry name" value="Neur_chan_memb"/>
    <property type="match status" value="1"/>
</dbReference>
<evidence type="ECO:0000256" key="4">
    <source>
        <dbReference type="ARBA" id="ARBA00022475"/>
    </source>
</evidence>
<feature type="transmembrane region" description="Helical" evidence="11">
    <location>
        <begin position="296"/>
        <end position="317"/>
    </location>
</feature>
<dbReference type="Pfam" id="PF02931">
    <property type="entry name" value="Neur_chan_LBD"/>
    <property type="match status" value="1"/>
</dbReference>
<evidence type="ECO:0000256" key="7">
    <source>
        <dbReference type="ARBA" id="ARBA00022989"/>
    </source>
</evidence>
<protein>
    <submittedName>
        <fullName evidence="14">Uncharacterized protein</fullName>
    </submittedName>
</protein>
<keyword evidence="15" id="KW-1185">Reference proteome</keyword>
<evidence type="ECO:0000256" key="8">
    <source>
        <dbReference type="ARBA" id="ARBA00023065"/>
    </source>
</evidence>
<dbReference type="InterPro" id="IPR036719">
    <property type="entry name" value="Neuro-gated_channel_TM_sf"/>
</dbReference>
<dbReference type="InterPro" id="IPR006202">
    <property type="entry name" value="Neur_chan_lig-bd"/>
</dbReference>
<dbReference type="CDD" id="cd18990">
    <property type="entry name" value="LGIC_ECD_GABAAR"/>
    <property type="match status" value="1"/>
</dbReference>
<dbReference type="NCBIfam" id="TIGR00860">
    <property type="entry name" value="LIC"/>
    <property type="match status" value="1"/>
</dbReference>
<feature type="transmembrane region" description="Helical" evidence="11">
    <location>
        <begin position="431"/>
        <end position="450"/>
    </location>
</feature>
<evidence type="ECO:0000313" key="14">
    <source>
        <dbReference type="EMBL" id="CAH3172892.1"/>
    </source>
</evidence>
<dbReference type="InterPro" id="IPR018000">
    <property type="entry name" value="Neurotransmitter_ion_chnl_CS"/>
</dbReference>
<comment type="caution">
    <text evidence="14">The sequence shown here is derived from an EMBL/GenBank/DDBJ whole genome shotgun (WGS) entry which is preliminary data.</text>
</comment>
<evidence type="ECO:0000259" key="13">
    <source>
        <dbReference type="Pfam" id="PF02932"/>
    </source>
</evidence>
<accession>A0ABN8R0Q9</accession>
<dbReference type="InterPro" id="IPR038050">
    <property type="entry name" value="Neuro_actylchol_rec"/>
</dbReference>
<dbReference type="SUPFAM" id="SSF90112">
    <property type="entry name" value="Neurotransmitter-gated ion-channel transmembrane pore"/>
    <property type="match status" value="1"/>
</dbReference>
<dbReference type="Gene3D" id="2.70.170.10">
    <property type="entry name" value="Neurotransmitter-gated ion-channel ligand-binding domain"/>
    <property type="match status" value="1"/>
</dbReference>
<dbReference type="PRINTS" id="PR00252">
    <property type="entry name" value="NRIONCHANNEL"/>
</dbReference>
<dbReference type="InterPro" id="IPR006028">
    <property type="entry name" value="GABAA/Glycine_rcpt"/>
</dbReference>
<dbReference type="Gene3D" id="1.20.58.390">
    <property type="entry name" value="Neurotransmitter-gated ion-channel transmembrane domain"/>
    <property type="match status" value="1"/>
</dbReference>
<evidence type="ECO:0000256" key="10">
    <source>
        <dbReference type="ARBA" id="ARBA00023303"/>
    </source>
</evidence>
<evidence type="ECO:0000256" key="11">
    <source>
        <dbReference type="RuleBase" id="RU000687"/>
    </source>
</evidence>
<keyword evidence="6" id="KW-0732">Signal</keyword>
<dbReference type="Proteomes" id="UP001159427">
    <property type="component" value="Unassembled WGS sequence"/>
</dbReference>
<feature type="transmembrane region" description="Helical" evidence="11">
    <location>
        <begin position="235"/>
        <end position="254"/>
    </location>
</feature>
<evidence type="ECO:0000256" key="9">
    <source>
        <dbReference type="ARBA" id="ARBA00023136"/>
    </source>
</evidence>
<comment type="subcellular location">
    <subcellularLocation>
        <location evidence="2">Cell membrane</location>
    </subcellularLocation>
    <subcellularLocation>
        <location evidence="1">Membrane</location>
        <topology evidence="1">Multi-pass membrane protein</topology>
    </subcellularLocation>
</comment>
<reference evidence="14 15" key="1">
    <citation type="submission" date="2022-05" db="EMBL/GenBank/DDBJ databases">
        <authorList>
            <consortium name="Genoscope - CEA"/>
            <person name="William W."/>
        </authorList>
    </citation>
    <scope>NUCLEOTIDE SEQUENCE [LARGE SCALE GENOMIC DNA]</scope>
</reference>
<evidence type="ECO:0000256" key="1">
    <source>
        <dbReference type="ARBA" id="ARBA00004141"/>
    </source>
</evidence>
<dbReference type="PANTHER" id="PTHR18945">
    <property type="entry name" value="NEUROTRANSMITTER GATED ION CHANNEL"/>
    <property type="match status" value="1"/>
</dbReference>
<dbReference type="InterPro" id="IPR006029">
    <property type="entry name" value="Neurotrans-gated_channel_TM"/>
</dbReference>
<sequence length="455" mass="52309">FFIYFVFLSKQQQGPNLTLTERLDLLFTKPHYDPRLRLNFNHKPVIVTVGFWVLSIDAINLMHMEFGIDIFLRQSWFDPRLDHGLQGTLSLSNTVLSHTWLPDSYFKNAKKASFHDVTTPNIMISIGPGGLVHYNARVTLKASCPMDLRLYPMDVQECPLIIESYGYDIKNIIYKWETDSSEDGMSFVPLDMKMLPQLKLTKLHLSTIFTRYVVGNYSGLRASFSLQRLYSYQVIHLYGPSGLIVVLSWLTFLLPRTQSPARVTLGVTSVLTIVTVLTMSNNAMPKVNYVKAIDKYLIVCFLFVFCSLLEYAIVLLLDRGKRNFEKQKKETRNLVEKITSGLAQFNGNIKHRHSAIILDDRELRKLLHNGETKSTDPKGDEYAESISEASDSKQACSSPALSKVGERWNGVREIVYRETFIVGVDAFSLKLFSFVFFTYNFYYWVTIFYYPNCLI</sequence>
<dbReference type="InterPro" id="IPR006201">
    <property type="entry name" value="Neur_channel"/>
</dbReference>
<keyword evidence="8 11" id="KW-0406">Ion transport</keyword>
<dbReference type="CDD" id="cd19049">
    <property type="entry name" value="LGIC_TM_anion"/>
    <property type="match status" value="1"/>
</dbReference>
<feature type="transmembrane region" description="Helical" evidence="11">
    <location>
        <begin position="263"/>
        <end position="284"/>
    </location>
</feature>
<feature type="non-terminal residue" evidence="14">
    <location>
        <position position="1"/>
    </location>
</feature>
<evidence type="ECO:0000259" key="12">
    <source>
        <dbReference type="Pfam" id="PF02931"/>
    </source>
</evidence>
<gene>
    <name evidence="14" type="ORF">PEVE_00008694</name>
</gene>
<feature type="domain" description="Neurotransmitter-gated ion-channel ligand-binding" evidence="12">
    <location>
        <begin position="24"/>
        <end position="187"/>
    </location>
</feature>
<evidence type="ECO:0000256" key="5">
    <source>
        <dbReference type="ARBA" id="ARBA00022692"/>
    </source>
</evidence>
<name>A0ABN8R0Q9_9CNID</name>
<dbReference type="PRINTS" id="PR00253">
    <property type="entry name" value="GABAARECEPTR"/>
</dbReference>
<keyword evidence="9 11" id="KW-0472">Membrane</keyword>
<evidence type="ECO:0000256" key="3">
    <source>
        <dbReference type="ARBA" id="ARBA00022448"/>
    </source>
</evidence>
<feature type="domain" description="Neurotransmitter-gated ion-channel transmembrane" evidence="13">
    <location>
        <begin position="237"/>
        <end position="444"/>
    </location>
</feature>
<evidence type="ECO:0000256" key="2">
    <source>
        <dbReference type="ARBA" id="ARBA00004236"/>
    </source>
</evidence>
<proteinExistence type="inferred from homology"/>